<sequence>MGEKNILLRNVCIGAAAGFVLSMFHKPTREAVIEEARELGEKASYYYHNPSLLSEDLKSKLNDAKDMVQSVSEDLRFVNEKVNELKETTPVVIEAIKDAKERILSSKSD</sequence>
<protein>
    <submittedName>
        <fullName evidence="2">YtxH domain-containing protein</fullName>
    </submittedName>
</protein>
<proteinExistence type="predicted"/>
<name>A0ABZ2NIU9_9BACI</name>
<gene>
    <name evidence="2" type="ORF">WCV65_03270</name>
</gene>
<keyword evidence="1" id="KW-0175">Coiled coil</keyword>
<dbReference type="RefSeq" id="WP_338780026.1">
    <property type="nucleotide sequence ID" value="NZ_CP147407.1"/>
</dbReference>
<accession>A0ABZ2NIU9</accession>
<evidence type="ECO:0000256" key="1">
    <source>
        <dbReference type="SAM" id="Coils"/>
    </source>
</evidence>
<evidence type="ECO:0000313" key="3">
    <source>
        <dbReference type="Proteomes" id="UP001377337"/>
    </source>
</evidence>
<reference evidence="2 3" key="1">
    <citation type="submission" date="2024-02" db="EMBL/GenBank/DDBJ databases">
        <title>Seven novel Bacillus-like species.</title>
        <authorList>
            <person name="Liu G."/>
        </authorList>
    </citation>
    <scope>NUCLEOTIDE SEQUENCE [LARGE SCALE GENOMIC DNA]</scope>
    <source>
        <strain evidence="2 3">FJAT-52054</strain>
    </source>
</reference>
<organism evidence="2 3">
    <name type="scientific">Metabacillus sediminis</name>
    <dbReference type="NCBI Taxonomy" id="3117746"/>
    <lineage>
        <taxon>Bacteria</taxon>
        <taxon>Bacillati</taxon>
        <taxon>Bacillota</taxon>
        <taxon>Bacilli</taxon>
        <taxon>Bacillales</taxon>
        <taxon>Bacillaceae</taxon>
        <taxon>Metabacillus</taxon>
    </lineage>
</organism>
<feature type="coiled-coil region" evidence="1">
    <location>
        <begin position="54"/>
        <end position="88"/>
    </location>
</feature>
<keyword evidence="3" id="KW-1185">Reference proteome</keyword>
<evidence type="ECO:0000313" key="2">
    <source>
        <dbReference type="EMBL" id="WXB97540.1"/>
    </source>
</evidence>
<dbReference type="EMBL" id="CP147407">
    <property type="protein sequence ID" value="WXB97540.1"/>
    <property type="molecule type" value="Genomic_DNA"/>
</dbReference>
<dbReference type="Proteomes" id="UP001377337">
    <property type="component" value="Chromosome"/>
</dbReference>